<accession>A0A2P5E1Q5</accession>
<sequence length="147" mass="16584">MFLREGPLPTGVSQPCFPLALRVAKMFLREGPLPTVGSLLCFPLALCVAKMFLREGLLANFWVAQPFSLRTFSRVIGKHFIAQCDSHSMIVLRAIGKFLVAQLFPLRTFSRVVDKRRNPHSTIVFEVCWQVFGCTALSSSYVFSSRR</sequence>
<proteinExistence type="predicted"/>
<evidence type="ECO:0000313" key="1">
    <source>
        <dbReference type="EMBL" id="PON79476.1"/>
    </source>
</evidence>
<evidence type="ECO:0000313" key="2">
    <source>
        <dbReference type="Proteomes" id="UP000237105"/>
    </source>
</evidence>
<dbReference type="AlphaFoldDB" id="A0A2P5E1Q5"/>
<reference evidence="2" key="1">
    <citation type="submission" date="2016-06" db="EMBL/GenBank/DDBJ databases">
        <title>Parallel loss of symbiosis genes in relatives of nitrogen-fixing non-legume Parasponia.</title>
        <authorList>
            <person name="Van Velzen R."/>
            <person name="Holmer R."/>
            <person name="Bu F."/>
            <person name="Rutten L."/>
            <person name="Van Zeijl A."/>
            <person name="Liu W."/>
            <person name="Santuari L."/>
            <person name="Cao Q."/>
            <person name="Sharma T."/>
            <person name="Shen D."/>
            <person name="Roswanjaya Y."/>
            <person name="Wardhani T."/>
            <person name="Kalhor M.S."/>
            <person name="Jansen J."/>
            <person name="Van den Hoogen J."/>
            <person name="Gungor B."/>
            <person name="Hartog M."/>
            <person name="Hontelez J."/>
            <person name="Verver J."/>
            <person name="Yang W.-C."/>
            <person name="Schijlen E."/>
            <person name="Repin R."/>
            <person name="Schilthuizen M."/>
            <person name="Schranz E."/>
            <person name="Heidstra R."/>
            <person name="Miyata K."/>
            <person name="Fedorova E."/>
            <person name="Kohlen W."/>
            <person name="Bisseling T."/>
            <person name="Smit S."/>
            <person name="Geurts R."/>
        </authorList>
    </citation>
    <scope>NUCLEOTIDE SEQUENCE [LARGE SCALE GENOMIC DNA]</scope>
    <source>
        <strain evidence="2">cv. WU1-14</strain>
    </source>
</reference>
<protein>
    <submittedName>
        <fullName evidence="1">Uncharacterized protein</fullName>
    </submittedName>
</protein>
<dbReference type="EMBL" id="JXTB01000004">
    <property type="protein sequence ID" value="PON79476.1"/>
    <property type="molecule type" value="Genomic_DNA"/>
</dbReference>
<organism evidence="1 2">
    <name type="scientific">Parasponia andersonii</name>
    <name type="common">Sponia andersonii</name>
    <dbReference type="NCBI Taxonomy" id="3476"/>
    <lineage>
        <taxon>Eukaryota</taxon>
        <taxon>Viridiplantae</taxon>
        <taxon>Streptophyta</taxon>
        <taxon>Embryophyta</taxon>
        <taxon>Tracheophyta</taxon>
        <taxon>Spermatophyta</taxon>
        <taxon>Magnoliopsida</taxon>
        <taxon>eudicotyledons</taxon>
        <taxon>Gunneridae</taxon>
        <taxon>Pentapetalae</taxon>
        <taxon>rosids</taxon>
        <taxon>fabids</taxon>
        <taxon>Rosales</taxon>
        <taxon>Cannabaceae</taxon>
        <taxon>Parasponia</taxon>
    </lineage>
</organism>
<gene>
    <name evidence="1" type="ORF">PanWU01x14_012110</name>
</gene>
<dbReference type="Proteomes" id="UP000237105">
    <property type="component" value="Unassembled WGS sequence"/>
</dbReference>
<name>A0A2P5E1Q5_PARAD</name>
<comment type="caution">
    <text evidence="1">The sequence shown here is derived from an EMBL/GenBank/DDBJ whole genome shotgun (WGS) entry which is preliminary data.</text>
</comment>
<keyword evidence="2" id="KW-1185">Reference proteome</keyword>